<dbReference type="EMBL" id="CAMXCT010002094">
    <property type="protein sequence ID" value="CAI3995595.1"/>
    <property type="molecule type" value="Genomic_DNA"/>
</dbReference>
<evidence type="ECO:0000313" key="3">
    <source>
        <dbReference type="Proteomes" id="UP001152797"/>
    </source>
</evidence>
<dbReference type="Proteomes" id="UP001152797">
    <property type="component" value="Unassembled WGS sequence"/>
</dbReference>
<keyword evidence="3" id="KW-1185">Reference proteome</keyword>
<name>A0A9P1CQ17_9DINO</name>
<dbReference type="AlphaFoldDB" id="A0A9P1CQ17"/>
<dbReference type="EMBL" id="CAMXCT030002094">
    <property type="protein sequence ID" value="CAL4782907.1"/>
    <property type="molecule type" value="Genomic_DNA"/>
</dbReference>
<proteinExistence type="predicted"/>
<sequence>MGQENSKVTQDHPVRMVPTTTTVNKAGLQSKWWNLQVSGAAPAPACLEGYGRQYAALFERHCGEHRKDHQRCMRKGKFDPLDMKTWYPVCGEPYEVETACAVSLLKEVDVRCRAQLDSAADAVGHGQAPNPKLTKQLESVGQCMAQLGADKHLKLTVDTAQAKERFRLSKQLLAR</sequence>
<reference evidence="2" key="2">
    <citation type="submission" date="2024-04" db="EMBL/GenBank/DDBJ databases">
        <authorList>
            <person name="Chen Y."/>
            <person name="Shah S."/>
            <person name="Dougan E. K."/>
            <person name="Thang M."/>
            <person name="Chan C."/>
        </authorList>
    </citation>
    <scope>NUCLEOTIDE SEQUENCE [LARGE SCALE GENOMIC DNA]</scope>
</reference>
<dbReference type="OrthoDB" id="10309463at2759"/>
<protein>
    <submittedName>
        <fullName evidence="1">Uncharacterized protein</fullName>
    </submittedName>
</protein>
<gene>
    <name evidence="1" type="ORF">C1SCF055_LOCUS22132</name>
</gene>
<evidence type="ECO:0000313" key="2">
    <source>
        <dbReference type="EMBL" id="CAL1148970.1"/>
    </source>
</evidence>
<reference evidence="1" key="1">
    <citation type="submission" date="2022-10" db="EMBL/GenBank/DDBJ databases">
        <authorList>
            <person name="Chen Y."/>
            <person name="Dougan E. K."/>
            <person name="Chan C."/>
            <person name="Rhodes N."/>
            <person name="Thang M."/>
        </authorList>
    </citation>
    <scope>NUCLEOTIDE SEQUENCE</scope>
</reference>
<dbReference type="EMBL" id="CAMXCT020002094">
    <property type="protein sequence ID" value="CAL1148970.1"/>
    <property type="molecule type" value="Genomic_DNA"/>
</dbReference>
<evidence type="ECO:0000313" key="1">
    <source>
        <dbReference type="EMBL" id="CAI3995595.1"/>
    </source>
</evidence>
<accession>A0A9P1CQ17</accession>
<comment type="caution">
    <text evidence="1">The sequence shown here is derived from an EMBL/GenBank/DDBJ whole genome shotgun (WGS) entry which is preliminary data.</text>
</comment>
<organism evidence="1">
    <name type="scientific">Cladocopium goreaui</name>
    <dbReference type="NCBI Taxonomy" id="2562237"/>
    <lineage>
        <taxon>Eukaryota</taxon>
        <taxon>Sar</taxon>
        <taxon>Alveolata</taxon>
        <taxon>Dinophyceae</taxon>
        <taxon>Suessiales</taxon>
        <taxon>Symbiodiniaceae</taxon>
        <taxon>Cladocopium</taxon>
    </lineage>
</organism>